<evidence type="ECO:0000313" key="1">
    <source>
        <dbReference type="EMBL" id="GIX89316.1"/>
    </source>
</evidence>
<keyword evidence="2" id="KW-1185">Reference proteome</keyword>
<gene>
    <name evidence="1" type="ORF">CEXT_137041</name>
</gene>
<dbReference type="Proteomes" id="UP001054945">
    <property type="component" value="Unassembled WGS sequence"/>
</dbReference>
<reference evidence="1 2" key="1">
    <citation type="submission" date="2021-06" db="EMBL/GenBank/DDBJ databases">
        <title>Caerostris extrusa draft genome.</title>
        <authorList>
            <person name="Kono N."/>
            <person name="Arakawa K."/>
        </authorList>
    </citation>
    <scope>NUCLEOTIDE SEQUENCE [LARGE SCALE GENOMIC DNA]</scope>
</reference>
<organism evidence="1 2">
    <name type="scientific">Caerostris extrusa</name>
    <name type="common">Bark spider</name>
    <name type="synonym">Caerostris bankana</name>
    <dbReference type="NCBI Taxonomy" id="172846"/>
    <lineage>
        <taxon>Eukaryota</taxon>
        <taxon>Metazoa</taxon>
        <taxon>Ecdysozoa</taxon>
        <taxon>Arthropoda</taxon>
        <taxon>Chelicerata</taxon>
        <taxon>Arachnida</taxon>
        <taxon>Araneae</taxon>
        <taxon>Araneomorphae</taxon>
        <taxon>Entelegynae</taxon>
        <taxon>Araneoidea</taxon>
        <taxon>Araneidae</taxon>
        <taxon>Caerostris</taxon>
    </lineage>
</organism>
<name>A0AAV4NZD3_CAEEX</name>
<proteinExistence type="predicted"/>
<dbReference type="AlphaFoldDB" id="A0AAV4NZD3"/>
<protein>
    <submittedName>
        <fullName evidence="1">Uncharacterized protein</fullName>
    </submittedName>
</protein>
<accession>A0AAV4NZD3</accession>
<evidence type="ECO:0000313" key="2">
    <source>
        <dbReference type="Proteomes" id="UP001054945"/>
    </source>
</evidence>
<comment type="caution">
    <text evidence="1">The sequence shown here is derived from an EMBL/GenBank/DDBJ whole genome shotgun (WGS) entry which is preliminary data.</text>
</comment>
<dbReference type="EMBL" id="BPLR01021415">
    <property type="protein sequence ID" value="GIX89316.1"/>
    <property type="molecule type" value="Genomic_DNA"/>
</dbReference>
<sequence length="98" mass="11541">MDLSRMGFLFKTVAEKCWLQMSQRPLTQWGIWSNAESTTLCHSSRERPQNFLSEVSLQWPDQKTATVEGQIGFGFIIHYCGFYSTEYIKRKRLQELRS</sequence>